<dbReference type="EMBL" id="SDMP01000006">
    <property type="protein sequence ID" value="RYR51064.1"/>
    <property type="molecule type" value="Genomic_DNA"/>
</dbReference>
<name>A0A445CJG8_ARAHY</name>
<dbReference type="PANTHER" id="PTHR37742">
    <property type="entry name" value="OS01G0810200 PROTEIN"/>
    <property type="match status" value="1"/>
</dbReference>
<accession>A0A445CJG8</accession>
<feature type="region of interest" description="Disordered" evidence="1">
    <location>
        <begin position="188"/>
        <end position="231"/>
    </location>
</feature>
<evidence type="ECO:0000313" key="2">
    <source>
        <dbReference type="EMBL" id="RYR51064.1"/>
    </source>
</evidence>
<evidence type="ECO:0000313" key="3">
    <source>
        <dbReference type="Proteomes" id="UP000289738"/>
    </source>
</evidence>
<reference evidence="2 3" key="1">
    <citation type="submission" date="2019-01" db="EMBL/GenBank/DDBJ databases">
        <title>Sequencing of cultivated peanut Arachis hypogaea provides insights into genome evolution and oil improvement.</title>
        <authorList>
            <person name="Chen X."/>
        </authorList>
    </citation>
    <scope>NUCLEOTIDE SEQUENCE [LARGE SCALE GENOMIC DNA]</scope>
    <source>
        <strain evidence="3">cv. Fuhuasheng</strain>
        <tissue evidence="2">Leaves</tissue>
    </source>
</reference>
<dbReference type="GO" id="GO:0005802">
    <property type="term" value="C:trans-Golgi network"/>
    <property type="evidence" value="ECO:0007669"/>
    <property type="project" value="TreeGrafter"/>
</dbReference>
<protein>
    <submittedName>
        <fullName evidence="2">Uncharacterized protein</fullName>
    </submittedName>
</protein>
<organism evidence="2 3">
    <name type="scientific">Arachis hypogaea</name>
    <name type="common">Peanut</name>
    <dbReference type="NCBI Taxonomy" id="3818"/>
    <lineage>
        <taxon>Eukaryota</taxon>
        <taxon>Viridiplantae</taxon>
        <taxon>Streptophyta</taxon>
        <taxon>Embryophyta</taxon>
        <taxon>Tracheophyta</taxon>
        <taxon>Spermatophyta</taxon>
        <taxon>Magnoliopsida</taxon>
        <taxon>eudicotyledons</taxon>
        <taxon>Gunneridae</taxon>
        <taxon>Pentapetalae</taxon>
        <taxon>rosids</taxon>
        <taxon>fabids</taxon>
        <taxon>Fabales</taxon>
        <taxon>Fabaceae</taxon>
        <taxon>Papilionoideae</taxon>
        <taxon>50 kb inversion clade</taxon>
        <taxon>dalbergioids sensu lato</taxon>
        <taxon>Dalbergieae</taxon>
        <taxon>Pterocarpus clade</taxon>
        <taxon>Arachis</taxon>
    </lineage>
</organism>
<gene>
    <name evidence="2" type="ORF">Ahy_A06g026123</name>
</gene>
<comment type="caution">
    <text evidence="2">The sequence shown here is derived from an EMBL/GenBank/DDBJ whole genome shotgun (WGS) entry which is preliminary data.</text>
</comment>
<feature type="compositionally biased region" description="Basic and acidic residues" evidence="1">
    <location>
        <begin position="191"/>
        <end position="204"/>
    </location>
</feature>
<dbReference type="AlphaFoldDB" id="A0A445CJG8"/>
<dbReference type="Proteomes" id="UP000289738">
    <property type="component" value="Chromosome A06"/>
</dbReference>
<sequence length="457" mass="51221">MANLVRFSSSIPSPVTKDTRGWLLDPISLARASGILGGAFTCASVHIGEIRHGRLRGNHRYHDCNKTFVFWALNASGLDKFLKSIGRNSSYVNLELTEQKLTRKEGAMAIAVTNPTDLVKVRLQAEGKFSVILEKLRVVRKNAKKWRPELGSLINRKWKEIVDEWVRLNQPGGTASLMDGSYGFDCNTSEAEPKPKVIPRKEALPKSTPPPSVPTPSIAFQNRQREQRDRDFDAERLASARKRLQENYKEAENGGIIISRHVVASLTERSLCLIQNQSQCLADLCGALHYDIEINFGLKKSKCNPVVAARNKHLCERDKKGNSTVKAHLSNWKKEKTILMDRSIAFGSSRFSNTFRIHRSLLICDSGYCTPNSAIGECSWRRRARKTAKSAPYFTCLFPLANMQTFPPSNAGGRIGQVYQPITAQTAAKKCIPFLIALRDIKQHDITQSMCRRLIGL</sequence>
<dbReference type="GO" id="GO:0005768">
    <property type="term" value="C:endosome"/>
    <property type="evidence" value="ECO:0007669"/>
    <property type="project" value="TreeGrafter"/>
</dbReference>
<dbReference type="PANTHER" id="PTHR37742:SF1">
    <property type="entry name" value="OS01G0810200 PROTEIN"/>
    <property type="match status" value="1"/>
</dbReference>
<dbReference type="STRING" id="3818.A0A445CJG8"/>
<proteinExistence type="predicted"/>
<keyword evidence="3" id="KW-1185">Reference proteome</keyword>
<evidence type="ECO:0000256" key="1">
    <source>
        <dbReference type="SAM" id="MobiDB-lite"/>
    </source>
</evidence>